<keyword evidence="7" id="KW-0812">Transmembrane</keyword>
<keyword evidence="7" id="KW-1133">Transmembrane helix</keyword>
<gene>
    <name evidence="9" type="ORF">B7R76_05615</name>
</gene>
<evidence type="ECO:0000256" key="4">
    <source>
        <dbReference type="ARBA" id="ARBA00022825"/>
    </source>
</evidence>
<dbReference type="Gene3D" id="3.90.226.10">
    <property type="entry name" value="2-enoyl-CoA Hydratase, Chain A, domain 1"/>
    <property type="match status" value="1"/>
</dbReference>
<accession>A0A2J8B0M4</accession>
<dbReference type="InterPro" id="IPR005151">
    <property type="entry name" value="Tail-specific_protease"/>
</dbReference>
<dbReference type="Gene3D" id="3.30.750.44">
    <property type="match status" value="1"/>
</dbReference>
<dbReference type="PANTHER" id="PTHR32060:SF30">
    <property type="entry name" value="CARBOXY-TERMINAL PROCESSING PROTEASE CTPA"/>
    <property type="match status" value="1"/>
</dbReference>
<dbReference type="CDD" id="cd07560">
    <property type="entry name" value="Peptidase_S41_CPP"/>
    <property type="match status" value="1"/>
</dbReference>
<comment type="similarity">
    <text evidence="1 5">Belongs to the peptidase S41A family.</text>
</comment>
<sequence length="471" mass="51513">MAKIPDSEHDAGKKVRTTAEETAERKAEAAAETTAETAAERKDKTELKAKSKTERRHLTWGSRPVAIILAAILLLEIVGGLLFFGYVHHRENTGFQAVVSRNPAAVAKLGRIWSLLQNNYYLPLKDEQLFEAVYAGLPSNLGSKFTRYMTKQENEDFRQSISGEYCGIGATVSQAPNKELSIADLVPDSPAAKAGLQIGDIFVRVNGKSVQEFADVTALALTVRGKEGTTVELEMRRPSQAKNITFKVVRGKVKTVEVMAKILPTADTFNTKMGYIRVREFTETMAEQFIPALKKVVQEGAEKIVLDLRNNPGGDAEAMSKALDAIMEEGPIATIRGRYHGRAYQTEWKTNKGAMIPSTVKFAILLNGNSASASEFFSGALRDRGRAKLIGTQTYGKGVATQTHVLPDGSALNITTFQYILPKGESLDGVGLRPDIEVTLAPEAQRKNVETLTLAEDSQLARAIKYLHEGK</sequence>
<dbReference type="SUPFAM" id="SSF50156">
    <property type="entry name" value="PDZ domain-like"/>
    <property type="match status" value="1"/>
</dbReference>
<feature type="domain" description="PDZ" evidence="8">
    <location>
        <begin position="154"/>
        <end position="237"/>
    </location>
</feature>
<evidence type="ECO:0000256" key="5">
    <source>
        <dbReference type="RuleBase" id="RU004404"/>
    </source>
</evidence>
<feature type="transmembrane region" description="Helical" evidence="7">
    <location>
        <begin position="65"/>
        <end position="87"/>
    </location>
</feature>
<dbReference type="AlphaFoldDB" id="A0A2J8B0M4"/>
<feature type="compositionally biased region" description="Basic and acidic residues" evidence="6">
    <location>
        <begin position="38"/>
        <end position="52"/>
    </location>
</feature>
<dbReference type="SMART" id="SM00245">
    <property type="entry name" value="TSPc"/>
    <property type="match status" value="1"/>
</dbReference>
<dbReference type="RefSeq" id="WP_102892575.1">
    <property type="nucleotide sequence ID" value="NZ_NBZD01000003.1"/>
</dbReference>
<evidence type="ECO:0000256" key="1">
    <source>
        <dbReference type="ARBA" id="ARBA00009179"/>
    </source>
</evidence>
<dbReference type="CDD" id="cd06782">
    <property type="entry name" value="cpPDZ_CPP-like"/>
    <property type="match status" value="1"/>
</dbReference>
<comment type="caution">
    <text evidence="9">The sequence shown here is derived from an EMBL/GenBank/DDBJ whole genome shotgun (WGS) entry which is preliminary data.</text>
</comment>
<evidence type="ECO:0000256" key="7">
    <source>
        <dbReference type="SAM" id="Phobius"/>
    </source>
</evidence>
<proteinExistence type="inferred from homology"/>
<dbReference type="InterPro" id="IPR001478">
    <property type="entry name" value="PDZ"/>
</dbReference>
<dbReference type="NCBIfam" id="TIGR00225">
    <property type="entry name" value="prc"/>
    <property type="match status" value="1"/>
</dbReference>
<dbReference type="GO" id="GO:0008236">
    <property type="term" value="F:serine-type peptidase activity"/>
    <property type="evidence" value="ECO:0007669"/>
    <property type="project" value="UniProtKB-KW"/>
</dbReference>
<dbReference type="InterPro" id="IPR029045">
    <property type="entry name" value="ClpP/crotonase-like_dom_sf"/>
</dbReference>
<keyword evidence="2 5" id="KW-0645">Protease</keyword>
<dbReference type="SMART" id="SM00228">
    <property type="entry name" value="PDZ"/>
    <property type="match status" value="1"/>
</dbReference>
<feature type="compositionally biased region" description="Basic and acidic residues" evidence="6">
    <location>
        <begin position="1"/>
        <end position="29"/>
    </location>
</feature>
<protein>
    <recommendedName>
        <fullName evidence="8">PDZ domain-containing protein</fullName>
    </recommendedName>
</protein>
<dbReference type="Pfam" id="PF03572">
    <property type="entry name" value="Peptidase_S41"/>
    <property type="match status" value="1"/>
</dbReference>
<dbReference type="PANTHER" id="PTHR32060">
    <property type="entry name" value="TAIL-SPECIFIC PROTEASE"/>
    <property type="match status" value="1"/>
</dbReference>
<dbReference type="Proteomes" id="UP000236394">
    <property type="component" value="Unassembled WGS sequence"/>
</dbReference>
<dbReference type="Gene3D" id="2.30.42.10">
    <property type="match status" value="1"/>
</dbReference>
<organism evidence="9 10">
    <name type="scientific">Mageeibacillus indolicus</name>
    <dbReference type="NCBI Taxonomy" id="884684"/>
    <lineage>
        <taxon>Bacteria</taxon>
        <taxon>Bacillati</taxon>
        <taxon>Bacillota</taxon>
        <taxon>Clostridia</taxon>
        <taxon>Eubacteriales</taxon>
        <taxon>Oscillospiraceae</taxon>
        <taxon>Mageeibacillus</taxon>
    </lineage>
</organism>
<dbReference type="GO" id="GO:0007165">
    <property type="term" value="P:signal transduction"/>
    <property type="evidence" value="ECO:0007669"/>
    <property type="project" value="TreeGrafter"/>
</dbReference>
<keyword evidence="3 5" id="KW-0378">Hydrolase</keyword>
<dbReference type="PROSITE" id="PS50106">
    <property type="entry name" value="PDZ"/>
    <property type="match status" value="1"/>
</dbReference>
<evidence type="ECO:0000313" key="10">
    <source>
        <dbReference type="Proteomes" id="UP000236394"/>
    </source>
</evidence>
<name>A0A2J8B0M4_9FIRM</name>
<dbReference type="InterPro" id="IPR004447">
    <property type="entry name" value="Peptidase_S41A"/>
</dbReference>
<keyword evidence="7" id="KW-0472">Membrane</keyword>
<dbReference type="InterPro" id="IPR041489">
    <property type="entry name" value="PDZ_6"/>
</dbReference>
<dbReference type="EMBL" id="NBZD01000003">
    <property type="protein sequence ID" value="PNH18321.1"/>
    <property type="molecule type" value="Genomic_DNA"/>
</dbReference>
<dbReference type="Pfam" id="PF17820">
    <property type="entry name" value="PDZ_6"/>
    <property type="match status" value="1"/>
</dbReference>
<dbReference type="GO" id="GO:0006508">
    <property type="term" value="P:proteolysis"/>
    <property type="evidence" value="ECO:0007669"/>
    <property type="project" value="UniProtKB-KW"/>
</dbReference>
<evidence type="ECO:0000313" key="9">
    <source>
        <dbReference type="EMBL" id="PNH18321.1"/>
    </source>
</evidence>
<dbReference type="InterPro" id="IPR036034">
    <property type="entry name" value="PDZ_sf"/>
</dbReference>
<dbReference type="GO" id="GO:0030288">
    <property type="term" value="C:outer membrane-bounded periplasmic space"/>
    <property type="evidence" value="ECO:0007669"/>
    <property type="project" value="TreeGrafter"/>
</dbReference>
<evidence type="ECO:0000256" key="6">
    <source>
        <dbReference type="SAM" id="MobiDB-lite"/>
    </source>
</evidence>
<reference evidence="10" key="1">
    <citation type="submission" date="2017-04" db="EMBL/GenBank/DDBJ databases">
        <authorList>
            <person name="Bumgarner R.E."/>
            <person name="Fredricks D.N."/>
            <person name="Srinivasan S."/>
        </authorList>
    </citation>
    <scope>NUCLEOTIDE SEQUENCE [LARGE SCALE GENOMIC DNA]</scope>
    <source>
        <strain evidence="10">KA00405</strain>
    </source>
</reference>
<dbReference type="GO" id="GO:0004175">
    <property type="term" value="F:endopeptidase activity"/>
    <property type="evidence" value="ECO:0007669"/>
    <property type="project" value="TreeGrafter"/>
</dbReference>
<dbReference type="SUPFAM" id="SSF52096">
    <property type="entry name" value="ClpP/crotonase"/>
    <property type="match status" value="1"/>
</dbReference>
<evidence type="ECO:0000256" key="3">
    <source>
        <dbReference type="ARBA" id="ARBA00022801"/>
    </source>
</evidence>
<keyword evidence="4 5" id="KW-0720">Serine protease</keyword>
<evidence type="ECO:0000256" key="2">
    <source>
        <dbReference type="ARBA" id="ARBA00022670"/>
    </source>
</evidence>
<evidence type="ECO:0000259" key="8">
    <source>
        <dbReference type="PROSITE" id="PS50106"/>
    </source>
</evidence>
<feature type="region of interest" description="Disordered" evidence="6">
    <location>
        <begin position="1"/>
        <end position="54"/>
    </location>
</feature>